<keyword evidence="3" id="KW-1185">Reference proteome</keyword>
<evidence type="ECO:0000313" key="3">
    <source>
        <dbReference type="Proteomes" id="UP000730618"/>
    </source>
</evidence>
<protein>
    <submittedName>
        <fullName evidence="2">Uncharacterized protein</fullName>
    </submittedName>
</protein>
<gene>
    <name evidence="2" type="ORF">PAECIP111802_00617</name>
</gene>
<keyword evidence="1" id="KW-0812">Transmembrane</keyword>
<dbReference type="RefSeq" id="WP_218096966.1">
    <property type="nucleotide sequence ID" value="NZ_CAJVCE010000001.1"/>
</dbReference>
<dbReference type="EMBL" id="CAJVCE010000001">
    <property type="protein sequence ID" value="CAG7619431.1"/>
    <property type="molecule type" value="Genomic_DNA"/>
</dbReference>
<accession>A0ABM8VBF1</accession>
<comment type="caution">
    <text evidence="2">The sequence shown here is derived from an EMBL/GenBank/DDBJ whole genome shotgun (WGS) entry which is preliminary data.</text>
</comment>
<proteinExistence type="predicted"/>
<evidence type="ECO:0000313" key="2">
    <source>
        <dbReference type="EMBL" id="CAG7619431.1"/>
    </source>
</evidence>
<evidence type="ECO:0000256" key="1">
    <source>
        <dbReference type="SAM" id="Phobius"/>
    </source>
</evidence>
<feature type="transmembrane region" description="Helical" evidence="1">
    <location>
        <begin position="5"/>
        <end position="23"/>
    </location>
</feature>
<sequence>MDRKVLRRAIFLIVLLSLIIYIFKNSGYSIIDNKVIRNSYPSKDGEVIYEKDYENKKTVIWKTDTGYYVKLVEAKWGILYHVPNVAELQPMSPLIGKEGDIKRTWSASLNSNKMYDTIFAVESDNPEIKSIIVSNDNIERVISYDFDEIKENSTVFIELNLEDGFAASYNELNTKDAGGFIFRGVNEKGEIIILGR</sequence>
<reference evidence="2 3" key="1">
    <citation type="submission" date="2021-06" db="EMBL/GenBank/DDBJ databases">
        <authorList>
            <person name="Criscuolo A."/>
        </authorList>
    </citation>
    <scope>NUCLEOTIDE SEQUENCE [LARGE SCALE GENOMIC DNA]</scope>
    <source>
        <strain evidence="3">CIP 111802</strain>
    </source>
</reference>
<dbReference type="Proteomes" id="UP000730618">
    <property type="component" value="Unassembled WGS sequence"/>
</dbReference>
<keyword evidence="1" id="KW-0472">Membrane</keyword>
<keyword evidence="1" id="KW-1133">Transmembrane helix</keyword>
<organism evidence="2 3">
    <name type="scientific">Paenibacillus allorhizosphaerae</name>
    <dbReference type="NCBI Taxonomy" id="2849866"/>
    <lineage>
        <taxon>Bacteria</taxon>
        <taxon>Bacillati</taxon>
        <taxon>Bacillota</taxon>
        <taxon>Bacilli</taxon>
        <taxon>Bacillales</taxon>
        <taxon>Paenibacillaceae</taxon>
        <taxon>Paenibacillus</taxon>
    </lineage>
</organism>
<name>A0ABM8VBF1_9BACL</name>